<dbReference type="OrthoDB" id="9762238at2"/>
<keyword evidence="2" id="KW-0472">Membrane</keyword>
<dbReference type="KEGG" id="aeh:Mlg_0410"/>
<dbReference type="EMBL" id="CP000453">
    <property type="protein sequence ID" value="ABI55764.1"/>
    <property type="molecule type" value="Genomic_DNA"/>
</dbReference>
<sequence length="1309" mass="143891">MGRTGLNGAGESPLHPAFTDKLPGYALRALALGLLLLALVLWTLRLALPALVPDYRATLELRLAEELDQPVAVEALRLDWQGWRPVLYADGVEVGPDDQALGFQALRVELAPVASLVHWQPVVRDLALVGLRLEAGLDERGRPVVRGLEGLTLAEEPFDLERLADFDWSLLPAGMRLEDAEVLWHGADGRLWRLPGVARLERDARRLRAAVTLEPPEALGGGLQGRLELDLSGRGTLPGGRFHLEGRRLVLDALPGLLPSPETAYRLYGDADLTLWGEWTGGAGSVTGDFQLLDLEWRREADAEVQLLAHRLAGQARWSGTPAGWRVDVNDLVMARPDQDWAAQDAAFSHRRTAEGVLALGAVFDRAHLDDLVRLAELSPGMDRDWMQRLHSAAPYGELRDAHLRLRLGPEGDLQRLDSAARFHGVGMAPVGPVPGIGPLDGHFRTTEEGGQGAVSAHGAALDFPHLFPETIPVTEARADLRWWLEGEGHYRLDVDDIALENPDARAEGALSLAGRPGEPPWMRLRAEAWDGDASRTARYLPLRHLPPAAREWVAAAVIGGEVTEARVHWDGPLSGERFRQGEVAFQAGGRVIDGELAYQPDWPRLTGAEAELDFRGRSMHIRGHGGRLAGTSVQRVEVTLADLFEPVLAVQGEVHGSGEAYLDYLRQMPLTARLLNDVVPMALDGDHDLTLALAIPLRNFDPNRVRLDGRLQLGEGANYRLPRWDLAFNNVVGEVHFDERGLRISDLQARYLGHPLRVEAETDEQRIRLRGRTRGAPGALFPQVGLPEGWLHGEPAWQAELQLPNFRPDQGPDDVRLRLSSALEELAVDLPEPLGKPAGEPRDLTLEARIDEDGLGPVRWRYHDTLNGVLALDPERGAVPRMAVRLGTEPASLPAERSWLVRGRVPPVAVDPWLDWLEQHTAATGQERPEWPEDLPPLGLDLHFERLDLGALALSGQRLVLAADAHPDWRLQLDGPIRGGVFWPLAPDAATPMRADLERVDLDLDLLTGDREERAAEPADGPEPLRPGRLPHMDLSIGQLVIDRRDLGRLDLRVTPEGDSARFESIRLDTPSFALQGDMAWHYRDGGHRTELKSRLQGERAGDILATLGYLPSVSRGRTEIDNDVAWDNLPHRFTLAEMEGAVSLRIDDGQIPDLSPGAGRLFGLLSVTTLPRRLALDFSDIFGRGFAFDSLRADLELVDGQAHIQRFDIDGPAAKLAIEGRIGLRDRDYDQTVQVTPRLGATMPLVGFIVGGPVGAAAGWLADRVAGDEVERATRYSYRVTGPWDDPKVERRGADRPDAGVPPAWAD</sequence>
<evidence type="ECO:0000259" key="3">
    <source>
        <dbReference type="Pfam" id="PF13116"/>
    </source>
</evidence>
<reference evidence="5" key="1">
    <citation type="submission" date="2006-08" db="EMBL/GenBank/DDBJ databases">
        <title>Complete sequence of Alkalilimnicola ehrilichei MLHE-1.</title>
        <authorList>
            <person name="Copeland A."/>
            <person name="Lucas S."/>
            <person name="Lapidus A."/>
            <person name="Barry K."/>
            <person name="Detter J.C."/>
            <person name="Glavina del Rio T."/>
            <person name="Hammon N."/>
            <person name="Israni S."/>
            <person name="Dalin E."/>
            <person name="Tice H."/>
            <person name="Pitluck S."/>
            <person name="Sims D."/>
            <person name="Brettin T."/>
            <person name="Bruce D."/>
            <person name="Han C."/>
            <person name="Tapia R."/>
            <person name="Gilna P."/>
            <person name="Schmutz J."/>
            <person name="Larimer F."/>
            <person name="Land M."/>
            <person name="Hauser L."/>
            <person name="Kyrpides N."/>
            <person name="Mikhailova N."/>
            <person name="Oremland R.S."/>
            <person name="Hoeft S.E."/>
            <person name="Switzer-Blum J."/>
            <person name="Kulp T."/>
            <person name="King G."/>
            <person name="Tabita R."/>
            <person name="Witte B."/>
            <person name="Santini J.M."/>
            <person name="Basu P."/>
            <person name="Hollibaugh J.T."/>
            <person name="Xie G."/>
            <person name="Stolz J.F."/>
            <person name="Richardson P."/>
        </authorList>
    </citation>
    <scope>NUCLEOTIDE SEQUENCE [LARGE SCALE GENOMIC DNA]</scope>
    <source>
        <strain evidence="5">ATCC BAA-1101 / DSM 17681 / MLHE-1</strain>
    </source>
</reference>
<evidence type="ECO:0000313" key="5">
    <source>
        <dbReference type="Proteomes" id="UP000001962"/>
    </source>
</evidence>
<dbReference type="eggNOG" id="COG3164">
    <property type="taxonomic scope" value="Bacteria"/>
</dbReference>
<dbReference type="InterPro" id="IPR025263">
    <property type="entry name" value="YhdP_central"/>
</dbReference>
<organism evidence="4 5">
    <name type="scientific">Alkalilimnicola ehrlichii (strain ATCC BAA-1101 / DSM 17681 / MLHE-1)</name>
    <dbReference type="NCBI Taxonomy" id="187272"/>
    <lineage>
        <taxon>Bacteria</taxon>
        <taxon>Pseudomonadati</taxon>
        <taxon>Pseudomonadota</taxon>
        <taxon>Gammaproteobacteria</taxon>
        <taxon>Chromatiales</taxon>
        <taxon>Ectothiorhodospiraceae</taxon>
        <taxon>Alkalilimnicola</taxon>
    </lineage>
</organism>
<keyword evidence="5" id="KW-1185">Reference proteome</keyword>
<protein>
    <recommendedName>
        <fullName evidence="3">YhdP central domain-containing protein</fullName>
    </recommendedName>
</protein>
<feature type="region of interest" description="Disordered" evidence="1">
    <location>
        <begin position="1283"/>
        <end position="1309"/>
    </location>
</feature>
<dbReference type="HOGENOM" id="CLU_003522_4_0_6"/>
<dbReference type="PANTHER" id="PTHR38690">
    <property type="entry name" value="PROTEASE-RELATED"/>
    <property type="match status" value="1"/>
</dbReference>
<dbReference type="Proteomes" id="UP000001962">
    <property type="component" value="Chromosome"/>
</dbReference>
<keyword evidence="2" id="KW-1133">Transmembrane helix</keyword>
<evidence type="ECO:0000256" key="2">
    <source>
        <dbReference type="SAM" id="Phobius"/>
    </source>
</evidence>
<dbReference type="InterPro" id="IPR011836">
    <property type="entry name" value="YhdP"/>
</dbReference>
<dbReference type="NCBIfam" id="TIGR02099">
    <property type="entry name" value="YhdP family protein"/>
    <property type="match status" value="1"/>
</dbReference>
<proteinExistence type="predicted"/>
<feature type="domain" description="YhdP central" evidence="3">
    <location>
        <begin position="20"/>
        <end position="1291"/>
    </location>
</feature>
<feature type="region of interest" description="Disordered" evidence="1">
    <location>
        <begin position="1012"/>
        <end position="1031"/>
    </location>
</feature>
<feature type="transmembrane region" description="Helical" evidence="2">
    <location>
        <begin position="25"/>
        <end position="44"/>
    </location>
</feature>
<feature type="compositionally biased region" description="Basic and acidic residues" evidence="1">
    <location>
        <begin position="1287"/>
        <end position="1300"/>
    </location>
</feature>
<evidence type="ECO:0000256" key="1">
    <source>
        <dbReference type="SAM" id="MobiDB-lite"/>
    </source>
</evidence>
<gene>
    <name evidence="4" type="ordered locus">Mlg_0410</name>
</gene>
<keyword evidence="2" id="KW-0812">Transmembrane</keyword>
<accession>Q0ABM3</accession>
<dbReference type="Pfam" id="PF13116">
    <property type="entry name" value="YhdP"/>
    <property type="match status" value="1"/>
</dbReference>
<name>Q0ABM3_ALKEH</name>
<evidence type="ECO:0000313" key="4">
    <source>
        <dbReference type="EMBL" id="ABI55764.1"/>
    </source>
</evidence>
<dbReference type="PANTHER" id="PTHR38690:SF1">
    <property type="entry name" value="PROTEASE"/>
    <property type="match status" value="1"/>
</dbReference>